<dbReference type="InterPro" id="IPR036661">
    <property type="entry name" value="Luciferase-like_sf"/>
</dbReference>
<dbReference type="GO" id="GO:0008726">
    <property type="term" value="F:alkanesulfonate monooxygenase activity"/>
    <property type="evidence" value="ECO:0007669"/>
    <property type="project" value="TreeGrafter"/>
</dbReference>
<evidence type="ECO:0000256" key="1">
    <source>
        <dbReference type="ARBA" id="ARBA00022630"/>
    </source>
</evidence>
<dbReference type="STRING" id="298654.FraEuI1c_2614"/>
<dbReference type="InParanoid" id="E3J549"/>
<dbReference type="SUPFAM" id="SSF51679">
    <property type="entry name" value="Bacterial luciferase-like"/>
    <property type="match status" value="1"/>
</dbReference>
<dbReference type="HOGENOM" id="CLU_027853_7_3_11"/>
<feature type="compositionally biased region" description="Gly residues" evidence="5">
    <location>
        <begin position="222"/>
        <end position="250"/>
    </location>
</feature>
<keyword evidence="2" id="KW-0288">FMN</keyword>
<dbReference type="Gene3D" id="3.20.20.30">
    <property type="entry name" value="Luciferase-like domain"/>
    <property type="match status" value="1"/>
</dbReference>
<dbReference type="EMBL" id="CP002299">
    <property type="protein sequence ID" value="ADP80647.1"/>
    <property type="molecule type" value="Genomic_DNA"/>
</dbReference>
<evidence type="ECO:0000256" key="4">
    <source>
        <dbReference type="ARBA" id="ARBA00023033"/>
    </source>
</evidence>
<organism evidence="7 8">
    <name type="scientific">Pseudofrankia inefficax (strain DSM 45817 / CECT 9037 / DDB 130130 / EuI1c)</name>
    <name type="common">Frankia inefficax</name>
    <dbReference type="NCBI Taxonomy" id="298654"/>
    <lineage>
        <taxon>Bacteria</taxon>
        <taxon>Bacillati</taxon>
        <taxon>Actinomycetota</taxon>
        <taxon>Actinomycetes</taxon>
        <taxon>Frankiales</taxon>
        <taxon>Frankiaceae</taxon>
        <taxon>Pseudofrankia</taxon>
    </lineage>
</organism>
<gene>
    <name evidence="7" type="ordered locus">FraEuI1c_2614</name>
</gene>
<dbReference type="KEGG" id="fri:FraEuI1c_2614"/>
<evidence type="ECO:0000313" key="7">
    <source>
        <dbReference type="EMBL" id="ADP80647.1"/>
    </source>
</evidence>
<keyword evidence="1" id="KW-0285">Flavoprotein</keyword>
<keyword evidence="8" id="KW-1185">Reference proteome</keyword>
<dbReference type="PANTHER" id="PTHR42847:SF4">
    <property type="entry name" value="ALKANESULFONATE MONOOXYGENASE-RELATED"/>
    <property type="match status" value="1"/>
</dbReference>
<dbReference type="InterPro" id="IPR011251">
    <property type="entry name" value="Luciferase-like_dom"/>
</dbReference>
<feature type="region of interest" description="Disordered" evidence="5">
    <location>
        <begin position="217"/>
        <end position="278"/>
    </location>
</feature>
<evidence type="ECO:0000256" key="3">
    <source>
        <dbReference type="ARBA" id="ARBA00023002"/>
    </source>
</evidence>
<dbReference type="InterPro" id="IPR050172">
    <property type="entry name" value="SsuD_RutA_monooxygenase"/>
</dbReference>
<accession>E3J549</accession>
<sequence>MPNLDEFADPRRVAELARRAEEAGWDGFFVWDHVVFPYGTHEVADPWVVLTAVALATERIRFGPLVTAVARRRPGTLARQTTSLDRLSSGRLVFGAGLGFTLAAEFGTWGEPVAPKVVARRLDEGLEVLAGLWSGQRVDFRGEQITALDVTFQPTPVQRPRPPVWIGCNWPARRPLRRAARWDGVVPMVVGPEDGSWNPTPAVVTEIVAAVREQRTSTGAGIDSGPGIGPGIGPDHGPGRGPRAGSGMGPGIDPSAGPGIVPGTDPGTDPGLDPSTDTFDVVITGRTRPDQPAEARETVESIGAAGATWWLEGFRPAPDEYAAALRRIEAGPLP</sequence>
<feature type="domain" description="Luciferase-like" evidence="6">
    <location>
        <begin position="9"/>
        <end position="174"/>
    </location>
</feature>
<evidence type="ECO:0000259" key="6">
    <source>
        <dbReference type="Pfam" id="PF00296"/>
    </source>
</evidence>
<proteinExistence type="predicted"/>
<dbReference type="eggNOG" id="COG2141">
    <property type="taxonomic scope" value="Bacteria"/>
</dbReference>
<dbReference type="PANTHER" id="PTHR42847">
    <property type="entry name" value="ALKANESULFONATE MONOOXYGENASE"/>
    <property type="match status" value="1"/>
</dbReference>
<dbReference type="Pfam" id="PF00296">
    <property type="entry name" value="Bac_luciferase"/>
    <property type="match status" value="1"/>
</dbReference>
<dbReference type="Proteomes" id="UP000002484">
    <property type="component" value="Chromosome"/>
</dbReference>
<keyword evidence="4" id="KW-0503">Monooxygenase</keyword>
<keyword evidence="3" id="KW-0560">Oxidoreductase</keyword>
<evidence type="ECO:0000256" key="2">
    <source>
        <dbReference type="ARBA" id="ARBA00022643"/>
    </source>
</evidence>
<dbReference type="GO" id="GO:0046306">
    <property type="term" value="P:alkanesulfonate catabolic process"/>
    <property type="evidence" value="ECO:0007669"/>
    <property type="project" value="TreeGrafter"/>
</dbReference>
<reference evidence="7 8" key="1">
    <citation type="submission" date="2010-10" db="EMBL/GenBank/DDBJ databases">
        <title>Complete sequence of Frankia sp. EuI1c.</title>
        <authorList>
            <consortium name="US DOE Joint Genome Institute"/>
            <person name="Lucas S."/>
            <person name="Copeland A."/>
            <person name="Lapidus A."/>
            <person name="Cheng J.-F."/>
            <person name="Bruce D."/>
            <person name="Goodwin L."/>
            <person name="Pitluck S."/>
            <person name="Chertkov O."/>
            <person name="Detter J.C."/>
            <person name="Han C."/>
            <person name="Tapia R."/>
            <person name="Land M."/>
            <person name="Hauser L."/>
            <person name="Jeffries C."/>
            <person name="Kyrpides N."/>
            <person name="Ivanova N."/>
            <person name="Mikhailova N."/>
            <person name="Beauchemin N."/>
            <person name="Sen A."/>
            <person name="Sur S.A."/>
            <person name="Gtari M."/>
            <person name="Wall L."/>
            <person name="Tisa L."/>
            <person name="Woyke T."/>
        </authorList>
    </citation>
    <scope>NUCLEOTIDE SEQUENCE [LARGE SCALE GENOMIC DNA]</scope>
    <source>
        <strain evidence="8">DSM 45817 / CECT 9037 / EuI1c</strain>
    </source>
</reference>
<evidence type="ECO:0000313" key="8">
    <source>
        <dbReference type="Proteomes" id="UP000002484"/>
    </source>
</evidence>
<dbReference type="AlphaFoldDB" id="E3J549"/>
<protein>
    <submittedName>
        <fullName evidence="7">Luciferase-like, subgroup</fullName>
    </submittedName>
</protein>
<name>E3J549_PSEI1</name>
<evidence type="ECO:0000256" key="5">
    <source>
        <dbReference type="SAM" id="MobiDB-lite"/>
    </source>
</evidence>